<protein>
    <submittedName>
        <fullName evidence="1">Uncharacterized protein</fullName>
    </submittedName>
</protein>
<reference evidence="1 2" key="1">
    <citation type="submission" date="2023-08" db="EMBL/GenBank/DDBJ databases">
        <title>A Necator americanus chromosomal reference genome.</title>
        <authorList>
            <person name="Ilik V."/>
            <person name="Petrzelkova K.J."/>
            <person name="Pardy F."/>
            <person name="Fuh T."/>
            <person name="Niatou-Singa F.S."/>
            <person name="Gouil Q."/>
            <person name="Baker L."/>
            <person name="Ritchie M.E."/>
            <person name="Jex A.R."/>
            <person name="Gazzola D."/>
            <person name="Li H."/>
            <person name="Toshio Fujiwara R."/>
            <person name="Zhan B."/>
            <person name="Aroian R.V."/>
            <person name="Pafco B."/>
            <person name="Schwarz E.M."/>
        </authorList>
    </citation>
    <scope>NUCLEOTIDE SEQUENCE [LARGE SCALE GENOMIC DNA]</scope>
    <source>
        <strain evidence="1 2">Aroian</strain>
        <tissue evidence="1">Whole animal</tissue>
    </source>
</reference>
<sequence length="160" mass="17455">MTSITSFECGSNDETGLLTKIYQTITDARCLLRGIIAKNIALLFDIHLCVSINFDDNCLMAGYPRYQGEHLRPGVCIFYDSGVAFDEVEPNSSTRLSQSSLTATAQSLLSSHHIASPIKIRTGPGHIPNQESGNTNANCCSNDSKSCLFYIVLVSKECLK</sequence>
<organism evidence="1 2">
    <name type="scientific">Necator americanus</name>
    <name type="common">Human hookworm</name>
    <dbReference type="NCBI Taxonomy" id="51031"/>
    <lineage>
        <taxon>Eukaryota</taxon>
        <taxon>Metazoa</taxon>
        <taxon>Ecdysozoa</taxon>
        <taxon>Nematoda</taxon>
        <taxon>Chromadorea</taxon>
        <taxon>Rhabditida</taxon>
        <taxon>Rhabditina</taxon>
        <taxon>Rhabditomorpha</taxon>
        <taxon>Strongyloidea</taxon>
        <taxon>Ancylostomatidae</taxon>
        <taxon>Bunostominae</taxon>
        <taxon>Necator</taxon>
    </lineage>
</organism>
<accession>A0ABR1CGW7</accession>
<evidence type="ECO:0000313" key="1">
    <source>
        <dbReference type="EMBL" id="KAK6736466.1"/>
    </source>
</evidence>
<gene>
    <name evidence="1" type="primary">Necator_chrII.g7053</name>
    <name evidence="1" type="ORF">RB195_019260</name>
</gene>
<comment type="caution">
    <text evidence="1">The sequence shown here is derived from an EMBL/GenBank/DDBJ whole genome shotgun (WGS) entry which is preliminary data.</text>
</comment>
<keyword evidence="2" id="KW-1185">Reference proteome</keyword>
<proteinExistence type="predicted"/>
<dbReference type="EMBL" id="JAVFWL010000002">
    <property type="protein sequence ID" value="KAK6736466.1"/>
    <property type="molecule type" value="Genomic_DNA"/>
</dbReference>
<dbReference type="Proteomes" id="UP001303046">
    <property type="component" value="Unassembled WGS sequence"/>
</dbReference>
<name>A0ABR1CGW7_NECAM</name>
<evidence type="ECO:0000313" key="2">
    <source>
        <dbReference type="Proteomes" id="UP001303046"/>
    </source>
</evidence>